<evidence type="ECO:0008006" key="3">
    <source>
        <dbReference type="Google" id="ProtNLM"/>
    </source>
</evidence>
<evidence type="ECO:0000313" key="1">
    <source>
        <dbReference type="EMBL" id="MBB5640775.1"/>
    </source>
</evidence>
<accession>A0A7W8ZVP0</accession>
<organism evidence="1 2">
    <name type="scientific">Cryobacterium roopkundense</name>
    <dbReference type="NCBI Taxonomy" id="1001240"/>
    <lineage>
        <taxon>Bacteria</taxon>
        <taxon>Bacillati</taxon>
        <taxon>Actinomycetota</taxon>
        <taxon>Actinomycetes</taxon>
        <taxon>Micrococcales</taxon>
        <taxon>Microbacteriaceae</taxon>
        <taxon>Cryobacterium</taxon>
    </lineage>
</organism>
<dbReference type="AlphaFoldDB" id="A0A7W8ZVP0"/>
<dbReference type="RefSeq" id="WP_420827176.1">
    <property type="nucleotide sequence ID" value="NZ_JACHBQ010000001.1"/>
</dbReference>
<reference evidence="1 2" key="1">
    <citation type="submission" date="2020-08" db="EMBL/GenBank/DDBJ databases">
        <title>Sequencing the genomes of 1000 actinobacteria strains.</title>
        <authorList>
            <person name="Klenk H.-P."/>
        </authorList>
    </citation>
    <scope>NUCLEOTIDE SEQUENCE [LARGE SCALE GENOMIC DNA]</scope>
    <source>
        <strain evidence="1 2">DSM 21065</strain>
    </source>
</reference>
<dbReference type="EMBL" id="JACHBQ010000001">
    <property type="protein sequence ID" value="MBB5640775.1"/>
    <property type="molecule type" value="Genomic_DNA"/>
</dbReference>
<evidence type="ECO:0000313" key="2">
    <source>
        <dbReference type="Proteomes" id="UP000561726"/>
    </source>
</evidence>
<protein>
    <recommendedName>
        <fullName evidence="3">Oxalate:formate antiporter</fullName>
    </recommendedName>
</protein>
<proteinExistence type="predicted"/>
<name>A0A7W8ZVP0_9MICO</name>
<comment type="caution">
    <text evidence="1">The sequence shown here is derived from an EMBL/GenBank/DDBJ whole genome shotgun (WGS) entry which is preliminary data.</text>
</comment>
<dbReference type="Proteomes" id="UP000561726">
    <property type="component" value="Unassembled WGS sequence"/>
</dbReference>
<sequence>MKIAKLVLGWTLVGVPLIYGVSQTLIKVTALFG</sequence>
<gene>
    <name evidence="1" type="ORF">BJ997_001323</name>
</gene>